<keyword evidence="3 6" id="KW-0464">Manganese</keyword>
<dbReference type="PANTHER" id="PTHR42909:SF1">
    <property type="entry name" value="CARBOHYDRATE KINASE PFKB DOMAIN-CONTAINING PROTEIN"/>
    <property type="match status" value="1"/>
</dbReference>
<evidence type="ECO:0000313" key="7">
    <source>
        <dbReference type="EMBL" id="SMC05774.1"/>
    </source>
</evidence>
<comment type="similarity">
    <text evidence="6">Belongs to the pseudouridine-5'-phosphate glycosidase family.</text>
</comment>
<feature type="binding site" evidence="6">
    <location>
        <position position="136"/>
    </location>
    <ligand>
        <name>Mn(2+)</name>
        <dbReference type="ChEBI" id="CHEBI:29035"/>
    </ligand>
</feature>
<evidence type="ECO:0000313" key="8">
    <source>
        <dbReference type="Proteomes" id="UP000192660"/>
    </source>
</evidence>
<feature type="binding site" evidence="6">
    <location>
        <position position="84"/>
    </location>
    <ligand>
        <name>substrate</name>
    </ligand>
</feature>
<protein>
    <recommendedName>
        <fullName evidence="6">Pseudouridine-5'-phosphate glycosidase</fullName>
        <shortName evidence="6">PsiMP glycosidase</shortName>
        <ecNumber evidence="6">4.2.1.70</ecNumber>
    </recommendedName>
</protein>
<feature type="binding site" evidence="6">
    <location>
        <begin position="138"/>
        <end position="140"/>
    </location>
    <ligand>
        <name>substrate</name>
    </ligand>
</feature>
<evidence type="ECO:0000256" key="6">
    <source>
        <dbReference type="HAMAP-Rule" id="MF_01876"/>
    </source>
</evidence>
<gene>
    <name evidence="6" type="primary">psuG</name>
    <name evidence="7" type="ORF">SAMN00768000_2441</name>
</gene>
<dbReference type="GO" id="GO:0005737">
    <property type="term" value="C:cytoplasm"/>
    <property type="evidence" value="ECO:0007669"/>
    <property type="project" value="TreeGrafter"/>
</dbReference>
<dbReference type="EMBL" id="FWWY01000001">
    <property type="protein sequence ID" value="SMC05774.1"/>
    <property type="molecule type" value="Genomic_DNA"/>
</dbReference>
<sequence length="298" mass="31634">MLEHMRLHPEVQEALANKSAVVALETAVLTHGLPYPANVETLQDMTQAVRSSGAIPAVIGLLHGDVVVGLAPSEWEEMLVDAEKCSIRDLAPAILRRKNGGTTVAATAYIAHHVGIDVFATGGIGGVHRGVFETWDVSADLYAMASCPIVVVSSGAKSILDLPKTMEFLESLGIPVIGYQTRDFPGFYVASTGLRLSGTVHDVHEVAGMVYTMRDLKLPQALLLVQPGPSPVDPDFVEHLVQEALEHARAQGISGKATTPFLLDYLNRRAGEQLQKANMALLKANAALAGKVAGALHG</sequence>
<dbReference type="GO" id="GO:0004730">
    <property type="term" value="F:pseudouridylate synthase activity"/>
    <property type="evidence" value="ECO:0007669"/>
    <property type="project" value="UniProtKB-UniRule"/>
</dbReference>
<reference evidence="8" key="1">
    <citation type="submission" date="2017-04" db="EMBL/GenBank/DDBJ databases">
        <authorList>
            <person name="Varghese N."/>
            <person name="Submissions S."/>
        </authorList>
    </citation>
    <scope>NUCLEOTIDE SEQUENCE [LARGE SCALE GENOMIC DNA]</scope>
    <source>
        <strain evidence="8">DSM 9293</strain>
    </source>
</reference>
<dbReference type="Gene3D" id="3.40.1790.10">
    <property type="entry name" value="Indigoidine synthase domain"/>
    <property type="match status" value="1"/>
</dbReference>
<name>A0A1W1WHI3_SULTA</name>
<evidence type="ECO:0000256" key="2">
    <source>
        <dbReference type="ARBA" id="ARBA00022801"/>
    </source>
</evidence>
<feature type="binding site" evidence="6">
    <location>
        <position position="104"/>
    </location>
    <ligand>
        <name>substrate</name>
    </ligand>
</feature>
<dbReference type="RefSeq" id="WP_020373605.1">
    <property type="nucleotide sequence ID" value="NZ_FWWY01000001.1"/>
</dbReference>
<dbReference type="Proteomes" id="UP000192660">
    <property type="component" value="Unassembled WGS sequence"/>
</dbReference>
<comment type="catalytic activity">
    <reaction evidence="6">
        <text>D-ribose 5-phosphate + uracil = psi-UMP + H2O</text>
        <dbReference type="Rhea" id="RHEA:18337"/>
        <dbReference type="ChEBI" id="CHEBI:15377"/>
        <dbReference type="ChEBI" id="CHEBI:17568"/>
        <dbReference type="ChEBI" id="CHEBI:58380"/>
        <dbReference type="ChEBI" id="CHEBI:78346"/>
        <dbReference type="EC" id="4.2.1.70"/>
    </reaction>
</comment>
<dbReference type="PANTHER" id="PTHR42909">
    <property type="entry name" value="ZGC:136858"/>
    <property type="match status" value="1"/>
</dbReference>
<keyword evidence="5 6" id="KW-0326">Glycosidase</keyword>
<proteinExistence type="inferred from homology"/>
<evidence type="ECO:0000256" key="5">
    <source>
        <dbReference type="ARBA" id="ARBA00023295"/>
    </source>
</evidence>
<organism evidence="7 8">
    <name type="scientific">Sulfobacillus thermosulfidooxidans (strain DSM 9293 / VKM B-1269 / AT-1)</name>
    <dbReference type="NCBI Taxonomy" id="929705"/>
    <lineage>
        <taxon>Bacteria</taxon>
        <taxon>Bacillati</taxon>
        <taxon>Bacillota</taxon>
        <taxon>Clostridia</taxon>
        <taxon>Eubacteriales</taxon>
        <taxon>Clostridiales Family XVII. Incertae Sedis</taxon>
        <taxon>Sulfobacillus</taxon>
    </lineage>
</organism>
<dbReference type="EC" id="4.2.1.70" evidence="6"/>
<dbReference type="InterPro" id="IPR007342">
    <property type="entry name" value="PsuG"/>
</dbReference>
<feature type="active site" description="Nucleophile" evidence="6">
    <location>
        <position position="157"/>
    </location>
</feature>
<dbReference type="HAMAP" id="MF_01876">
    <property type="entry name" value="PsiMP_glycosidase"/>
    <property type="match status" value="1"/>
</dbReference>
<evidence type="ECO:0000256" key="3">
    <source>
        <dbReference type="ARBA" id="ARBA00023211"/>
    </source>
</evidence>
<evidence type="ECO:0000256" key="4">
    <source>
        <dbReference type="ARBA" id="ARBA00023239"/>
    </source>
</evidence>
<dbReference type="SUPFAM" id="SSF110581">
    <property type="entry name" value="Indigoidine synthase A-like"/>
    <property type="match status" value="1"/>
</dbReference>
<dbReference type="GO" id="GO:0046872">
    <property type="term" value="F:metal ion binding"/>
    <property type="evidence" value="ECO:0007669"/>
    <property type="project" value="UniProtKB-KW"/>
</dbReference>
<comment type="function">
    <text evidence="6">Catalyzes the reversible cleavage of pseudouridine 5'-phosphate (PsiMP) to ribose 5-phosphate and uracil. Functions biologically in the cleavage direction, as part of a pseudouridine degradation pathway.</text>
</comment>
<accession>A0A1W1WHI3</accession>
<dbReference type="InterPro" id="IPR022830">
    <property type="entry name" value="Indigdn_synthA-like"/>
</dbReference>
<comment type="cofactor">
    <cofactor evidence="6">
        <name>Mn(2+)</name>
        <dbReference type="ChEBI" id="CHEBI:29035"/>
    </cofactor>
    <text evidence="6">Binds 1 Mn(2+) ion per subunit.</text>
</comment>
<comment type="subunit">
    <text evidence="6">Homotrimer.</text>
</comment>
<dbReference type="GO" id="GO:0016798">
    <property type="term" value="F:hydrolase activity, acting on glycosyl bonds"/>
    <property type="evidence" value="ECO:0007669"/>
    <property type="project" value="UniProtKB-KW"/>
</dbReference>
<evidence type="ECO:0000256" key="1">
    <source>
        <dbReference type="ARBA" id="ARBA00022723"/>
    </source>
</evidence>
<dbReference type="GO" id="GO:0046113">
    <property type="term" value="P:nucleobase catabolic process"/>
    <property type="evidence" value="ECO:0007669"/>
    <property type="project" value="UniProtKB-UniRule"/>
</dbReference>
<keyword evidence="2 6" id="KW-0378">Hydrolase</keyword>
<keyword evidence="4 6" id="KW-0456">Lyase</keyword>
<keyword evidence="8" id="KW-1185">Reference proteome</keyword>
<dbReference type="Pfam" id="PF04227">
    <property type="entry name" value="Indigoidine_A"/>
    <property type="match status" value="1"/>
</dbReference>
<keyword evidence="1 6" id="KW-0479">Metal-binding</keyword>
<dbReference type="AlphaFoldDB" id="A0A1W1WHI3"/>
<feature type="active site" description="Proton donor" evidence="6">
    <location>
        <position position="25"/>
    </location>
</feature>